<feature type="transmembrane region" description="Helical" evidence="6">
    <location>
        <begin position="28"/>
        <end position="50"/>
    </location>
</feature>
<dbReference type="PANTHER" id="PTHR43652:SF2">
    <property type="entry name" value="BASIC AMINO ACID ANTIPORTER YFCC-RELATED"/>
    <property type="match status" value="1"/>
</dbReference>
<dbReference type="InterPro" id="IPR051679">
    <property type="entry name" value="DASS-Related_Transporters"/>
</dbReference>
<feature type="transmembrane region" description="Helical" evidence="6">
    <location>
        <begin position="191"/>
        <end position="216"/>
    </location>
</feature>
<evidence type="ECO:0000256" key="6">
    <source>
        <dbReference type="SAM" id="Phobius"/>
    </source>
</evidence>
<evidence type="ECO:0000256" key="3">
    <source>
        <dbReference type="ARBA" id="ARBA00022989"/>
    </source>
</evidence>
<sequence>MMMDPLAATPANIQQLVKPDRSSKRSSLPGLSVVAATLIAVGLFAFVFLAPHELSRPAAITFLLTGLAIVGWTLTPIPDSVVAISAALGLVLTGALPEERFYAALGTELVWLLISAFVIAAAIKSSGLTERFAQSVVKPFSTVNGFFHALTFVVSATVFLIPSTSGRAALLLPVFVSLAPVMPTPSLRRALALLFPSAILLSAGGSLIGAGAHFIAVETIQTSTGLTVSFLEWILLALPVALLASHGATVLILLLFVPPEERRLPLRTKDRVPEANFSGKHKKLMCLLGLLIAAWITSGIHGIGIAIIGCVGAALVVTPLFTDEKPKALFKNVETELLVFLASTWVIAQAVVSTGKAKWLADKLLFVLPLDLFQHREFVILVTIVIATAAHLVINSRSARAAVLIPSLALPLAEFGHDTMILVMATVLGTGYCQTMVASAKPIAIFKSAGDDLFGQKDLFRLAMPLLPLKVGLIAAFAMFIWPLQSPSQSVNDADLSPTANALRLSNPDPVRLTALQFEPQEPMRGALCTRTELEALMLATIYERRMWAAGWWHVWDRLRKDGVPIEKSAVRDIYKSQDMVRLRSHSLKFAEVNLEAASVTRARMSCSGKPTSNNEIVPTPRKKP</sequence>
<feature type="transmembrane region" description="Helical" evidence="6">
    <location>
        <begin position="80"/>
        <end position="97"/>
    </location>
</feature>
<feature type="transmembrane region" description="Helical" evidence="6">
    <location>
        <begin position="284"/>
        <end position="317"/>
    </location>
</feature>
<evidence type="ECO:0000256" key="1">
    <source>
        <dbReference type="ARBA" id="ARBA00004141"/>
    </source>
</evidence>
<dbReference type="Proteomes" id="UP001209803">
    <property type="component" value="Chromosome"/>
</dbReference>
<proteinExistence type="predicted"/>
<organism evidence="7 8">
    <name type="scientific">Roseibium porphyridii</name>
    <dbReference type="NCBI Taxonomy" id="2866279"/>
    <lineage>
        <taxon>Bacteria</taxon>
        <taxon>Pseudomonadati</taxon>
        <taxon>Pseudomonadota</taxon>
        <taxon>Alphaproteobacteria</taxon>
        <taxon>Hyphomicrobiales</taxon>
        <taxon>Stappiaceae</taxon>
        <taxon>Roseibium</taxon>
    </lineage>
</organism>
<dbReference type="Pfam" id="PF00939">
    <property type="entry name" value="Na_sulph_symp"/>
    <property type="match status" value="1"/>
</dbReference>
<feature type="transmembrane region" description="Helical" evidence="6">
    <location>
        <begin position="236"/>
        <end position="257"/>
    </location>
</feature>
<evidence type="ECO:0000256" key="4">
    <source>
        <dbReference type="ARBA" id="ARBA00023136"/>
    </source>
</evidence>
<dbReference type="EMBL" id="CP120863">
    <property type="protein sequence ID" value="WFE90554.1"/>
    <property type="molecule type" value="Genomic_DNA"/>
</dbReference>
<evidence type="ECO:0000313" key="7">
    <source>
        <dbReference type="EMBL" id="WFE90554.1"/>
    </source>
</evidence>
<keyword evidence="2 6" id="KW-0812">Transmembrane</keyword>
<feature type="region of interest" description="Disordered" evidence="5">
    <location>
        <begin position="605"/>
        <end position="625"/>
    </location>
</feature>
<evidence type="ECO:0000256" key="5">
    <source>
        <dbReference type="SAM" id="MobiDB-lite"/>
    </source>
</evidence>
<name>A0ABY8F549_9HYPH</name>
<reference evidence="7 8" key="1">
    <citation type="submission" date="2023-03" db="EMBL/GenBank/DDBJ databases">
        <title>Roseibium porphyridii sp. nov. and Roseibium rhodosorbium sp. nov. isolated from marine algae, Porphyridium cruentum and Rhodosorus marinus, respectively.</title>
        <authorList>
            <person name="Lee M.W."/>
            <person name="Choi B.J."/>
            <person name="Lee J.K."/>
            <person name="Choi D.G."/>
            <person name="Baek J.H."/>
            <person name="Bayburt H."/>
            <person name="Kim J.M."/>
            <person name="Han D.M."/>
            <person name="Kim K.H."/>
            <person name="Jeon C.O."/>
        </authorList>
    </citation>
    <scope>NUCLEOTIDE SEQUENCE [LARGE SCALE GENOMIC DNA]</scope>
    <source>
        <strain evidence="7 8">KMA01</strain>
    </source>
</reference>
<dbReference type="InterPro" id="IPR001898">
    <property type="entry name" value="SLC13A/DASS"/>
</dbReference>
<dbReference type="PANTHER" id="PTHR43652">
    <property type="entry name" value="BASIC AMINO ACID ANTIPORTER YFCC-RELATED"/>
    <property type="match status" value="1"/>
</dbReference>
<feature type="transmembrane region" description="Helical" evidence="6">
    <location>
        <begin position="146"/>
        <end position="179"/>
    </location>
</feature>
<gene>
    <name evidence="7" type="ORF">K1718_04165</name>
</gene>
<protein>
    <submittedName>
        <fullName evidence="7">Anion permease</fullName>
    </submittedName>
</protein>
<comment type="subcellular location">
    <subcellularLocation>
        <location evidence="1">Membrane</location>
        <topology evidence="1">Multi-pass membrane protein</topology>
    </subcellularLocation>
</comment>
<keyword evidence="4 6" id="KW-0472">Membrane</keyword>
<keyword evidence="3 6" id="KW-1133">Transmembrane helix</keyword>
<feature type="transmembrane region" description="Helical" evidence="6">
    <location>
        <begin position="459"/>
        <end position="482"/>
    </location>
</feature>
<evidence type="ECO:0000313" key="8">
    <source>
        <dbReference type="Proteomes" id="UP001209803"/>
    </source>
</evidence>
<feature type="transmembrane region" description="Helical" evidence="6">
    <location>
        <begin position="109"/>
        <end position="126"/>
    </location>
</feature>
<feature type="transmembrane region" description="Helical" evidence="6">
    <location>
        <begin position="378"/>
        <end position="399"/>
    </location>
</feature>
<accession>A0ABY8F549</accession>
<keyword evidence="8" id="KW-1185">Reference proteome</keyword>
<evidence type="ECO:0000256" key="2">
    <source>
        <dbReference type="ARBA" id="ARBA00022692"/>
    </source>
</evidence>
<dbReference type="RefSeq" id="WP_265679637.1">
    <property type="nucleotide sequence ID" value="NZ_CP120863.1"/>
</dbReference>